<dbReference type="AlphaFoldDB" id="A0A251V585"/>
<dbReference type="PANTHER" id="PTHR31110:SF3">
    <property type="entry name" value="PORTAL PROTEIN"/>
    <property type="match status" value="1"/>
</dbReference>
<protein>
    <submittedName>
        <fullName evidence="1">Uncharacterized protein</fullName>
    </submittedName>
</protein>
<sequence length="147" mass="17087">MTCKSPFPENQAYALLLEVQGEKRIIQCRAVIPVSSLHDNLNDRIKWWPIYHEDNECIGKVQLSITSTVTFDETTHLKCGPIVETPAYDLLLESAMRAQSFHVRNLCVVEPWKWLLTEFSDYYGVSESYTKLRMIPYVLLPNKMGRY</sequence>
<evidence type="ECO:0000313" key="2">
    <source>
        <dbReference type="Proteomes" id="UP000215914"/>
    </source>
</evidence>
<keyword evidence="2" id="KW-1185">Reference proteome</keyword>
<name>A0A251V585_HELAN</name>
<dbReference type="PANTHER" id="PTHR31110">
    <property type="entry name" value="PESTICIDAL CRYSTAL CRY8BA PROTEIN"/>
    <property type="match status" value="1"/>
</dbReference>
<accession>A0A251V585</accession>
<reference evidence="2" key="1">
    <citation type="journal article" date="2017" name="Nature">
        <title>The sunflower genome provides insights into oil metabolism, flowering and Asterid evolution.</title>
        <authorList>
            <person name="Badouin H."/>
            <person name="Gouzy J."/>
            <person name="Grassa C.J."/>
            <person name="Murat F."/>
            <person name="Staton S.E."/>
            <person name="Cottret L."/>
            <person name="Lelandais-Briere C."/>
            <person name="Owens G.L."/>
            <person name="Carrere S."/>
            <person name="Mayjonade B."/>
            <person name="Legrand L."/>
            <person name="Gill N."/>
            <person name="Kane N.C."/>
            <person name="Bowers J.E."/>
            <person name="Hubner S."/>
            <person name="Bellec A."/>
            <person name="Berard A."/>
            <person name="Berges H."/>
            <person name="Blanchet N."/>
            <person name="Boniface M.C."/>
            <person name="Brunel D."/>
            <person name="Catrice O."/>
            <person name="Chaidir N."/>
            <person name="Claudel C."/>
            <person name="Donnadieu C."/>
            <person name="Faraut T."/>
            <person name="Fievet G."/>
            <person name="Helmstetter N."/>
            <person name="King M."/>
            <person name="Knapp S.J."/>
            <person name="Lai Z."/>
            <person name="Le Paslier M.C."/>
            <person name="Lippi Y."/>
            <person name="Lorenzon L."/>
            <person name="Mandel J.R."/>
            <person name="Marage G."/>
            <person name="Marchand G."/>
            <person name="Marquand E."/>
            <person name="Bret-Mestries E."/>
            <person name="Morien E."/>
            <person name="Nambeesan S."/>
            <person name="Nguyen T."/>
            <person name="Pegot-Espagnet P."/>
            <person name="Pouilly N."/>
            <person name="Raftis F."/>
            <person name="Sallet E."/>
            <person name="Schiex T."/>
            <person name="Thomas J."/>
            <person name="Vandecasteele C."/>
            <person name="Vares D."/>
            <person name="Vear F."/>
            <person name="Vautrin S."/>
            <person name="Crespi M."/>
            <person name="Mangin B."/>
            <person name="Burke J.M."/>
            <person name="Salse J."/>
            <person name="Munos S."/>
            <person name="Vincourt P."/>
            <person name="Rieseberg L.H."/>
            <person name="Langlade N.B."/>
        </authorList>
    </citation>
    <scope>NUCLEOTIDE SEQUENCE [LARGE SCALE GENOMIC DNA]</scope>
    <source>
        <strain evidence="2">cv. SF193</strain>
    </source>
</reference>
<organism evidence="1 2">
    <name type="scientific">Helianthus annuus</name>
    <name type="common">Common sunflower</name>
    <dbReference type="NCBI Taxonomy" id="4232"/>
    <lineage>
        <taxon>Eukaryota</taxon>
        <taxon>Viridiplantae</taxon>
        <taxon>Streptophyta</taxon>
        <taxon>Embryophyta</taxon>
        <taxon>Tracheophyta</taxon>
        <taxon>Spermatophyta</taxon>
        <taxon>Magnoliopsida</taxon>
        <taxon>eudicotyledons</taxon>
        <taxon>Gunneridae</taxon>
        <taxon>Pentapetalae</taxon>
        <taxon>asterids</taxon>
        <taxon>campanulids</taxon>
        <taxon>Asterales</taxon>
        <taxon>Asteraceae</taxon>
        <taxon>Asteroideae</taxon>
        <taxon>Heliantheae alliance</taxon>
        <taxon>Heliantheae</taxon>
        <taxon>Helianthus</taxon>
    </lineage>
</organism>
<dbReference type="InParanoid" id="A0A251V585"/>
<proteinExistence type="predicted"/>
<dbReference type="EMBL" id="CM007892">
    <property type="protein sequence ID" value="OTG30760.1"/>
    <property type="molecule type" value="Genomic_DNA"/>
</dbReference>
<evidence type="ECO:0000313" key="1">
    <source>
        <dbReference type="EMBL" id="OTG30760.1"/>
    </source>
</evidence>
<gene>
    <name evidence="1" type="ORF">HannXRQ_Chr03g0068031</name>
</gene>
<dbReference type="Proteomes" id="UP000215914">
    <property type="component" value="Chromosome 3"/>
</dbReference>